<dbReference type="AlphaFoldDB" id="A0A4Y2ENQ6"/>
<evidence type="ECO:0000313" key="2">
    <source>
        <dbReference type="EMBL" id="GBM29454.1"/>
    </source>
</evidence>
<comment type="caution">
    <text evidence="2">The sequence shown here is derived from an EMBL/GenBank/DDBJ whole genome shotgun (WGS) entry which is preliminary data.</text>
</comment>
<organism evidence="2 3">
    <name type="scientific">Araneus ventricosus</name>
    <name type="common">Orbweaver spider</name>
    <name type="synonym">Epeira ventricosa</name>
    <dbReference type="NCBI Taxonomy" id="182803"/>
    <lineage>
        <taxon>Eukaryota</taxon>
        <taxon>Metazoa</taxon>
        <taxon>Ecdysozoa</taxon>
        <taxon>Arthropoda</taxon>
        <taxon>Chelicerata</taxon>
        <taxon>Arachnida</taxon>
        <taxon>Araneae</taxon>
        <taxon>Araneomorphae</taxon>
        <taxon>Entelegynae</taxon>
        <taxon>Araneoidea</taxon>
        <taxon>Araneidae</taxon>
        <taxon>Araneus</taxon>
    </lineage>
</organism>
<proteinExistence type="predicted"/>
<sequence length="116" mass="13259">MLGHSLCVNFAIIKLFVDYVMHSSFAYRQFNNNFTCGDPTILPYELIHTRNCGTSGHNVRLNRAWTQQQLSLFPHRSSHDHVFYSDYSSSGGNVSSLKICNKSFETLDLIFANHVQ</sequence>
<evidence type="ECO:0000256" key="1">
    <source>
        <dbReference type="SAM" id="SignalP"/>
    </source>
</evidence>
<dbReference type="Proteomes" id="UP000499080">
    <property type="component" value="Unassembled WGS sequence"/>
</dbReference>
<feature type="signal peptide" evidence="1">
    <location>
        <begin position="1"/>
        <end position="22"/>
    </location>
</feature>
<evidence type="ECO:0000313" key="3">
    <source>
        <dbReference type="Proteomes" id="UP000499080"/>
    </source>
</evidence>
<keyword evidence="3" id="KW-1185">Reference proteome</keyword>
<name>A0A4Y2ENQ6_ARAVE</name>
<accession>A0A4Y2ENQ6</accession>
<feature type="chain" id="PRO_5021413165" evidence="1">
    <location>
        <begin position="23"/>
        <end position="116"/>
    </location>
</feature>
<protein>
    <submittedName>
        <fullName evidence="2">Uncharacterized protein</fullName>
    </submittedName>
</protein>
<dbReference type="EMBL" id="BGPR01000637">
    <property type="protein sequence ID" value="GBM29454.1"/>
    <property type="molecule type" value="Genomic_DNA"/>
</dbReference>
<gene>
    <name evidence="2" type="ORF">AVEN_255841_1</name>
</gene>
<reference evidence="2 3" key="1">
    <citation type="journal article" date="2019" name="Sci. Rep.">
        <title>Orb-weaving spider Araneus ventricosus genome elucidates the spidroin gene catalogue.</title>
        <authorList>
            <person name="Kono N."/>
            <person name="Nakamura H."/>
            <person name="Ohtoshi R."/>
            <person name="Moran D.A.P."/>
            <person name="Shinohara A."/>
            <person name="Yoshida Y."/>
            <person name="Fujiwara M."/>
            <person name="Mori M."/>
            <person name="Tomita M."/>
            <person name="Arakawa K."/>
        </authorList>
    </citation>
    <scope>NUCLEOTIDE SEQUENCE [LARGE SCALE GENOMIC DNA]</scope>
</reference>
<keyword evidence="1" id="KW-0732">Signal</keyword>